<evidence type="ECO:0000256" key="8">
    <source>
        <dbReference type="ARBA" id="ARBA00023163"/>
    </source>
</evidence>
<evidence type="ECO:0000256" key="1">
    <source>
        <dbReference type="ARBA" id="ARBA00004604"/>
    </source>
</evidence>
<keyword evidence="6" id="KW-0805">Transcription regulation</keyword>
<evidence type="ECO:0000256" key="6">
    <source>
        <dbReference type="ARBA" id="ARBA00023015"/>
    </source>
</evidence>
<evidence type="ECO:0000256" key="9">
    <source>
        <dbReference type="ARBA" id="ARBA00023242"/>
    </source>
</evidence>
<sequence length="680" mass="77112">MPSSCPVCGSADFDCDSGLYFCSGCGTQSQQFVVEECERDYEAHTTSVTGEKFDGTRQDKDTEDKQDESTSRPWDVTEGLTILLRHQVAALIKMGAAPELKDVVFKLWASYLKKIGKGFGNLTQKTVSTFVRADFVPTFDQPKPASILLVNQQLKKKQSHSIDDLQAMRKTFGGETFYDPEDDPFSLQKHELDELDMYAEEREQWLKKLKSEQKVSEVAYCRTQKYHGQIIVLHVTMSLCYIALQYTNSFVTLFDILKAVKAGLMPFGDGPDLFPSNMKLVGKDWLYFCTPCTPSMPLFYRTTKSISSLLGVLPLPVPDMKLFTLRYLQDMNLPVGLHGLIRSLLMRREPRLEKPDRGLLPKSELLAVAYVIVAVKLVFGLNDDMEERASAFTREVAKLLDPTSGMKLFDWSDWVVEDCRRRSFSSVLPNHWKDVRTSVDTDSYCRAFSKYCSLKSDKYKEQANAPENSNNITGIFKQMRSQLDSIGNCSANDQSPSAPPSDCDSVQDMFDGMASQNDSCRQDIGERPQADINKSHVNDLGSETHQDYTQHLVMHLTDWENFVDLVIRRSTSDQSSDQATAASSRCEDVVDETLHSCLEEVSKRTIHAWTDYVFYKFPCDLKHCHKSYIHLLEAAELCIGYNKNVIHTSVQSLELVYISGEDKQLRSELSKAASFIHLYF</sequence>
<evidence type="ECO:0000256" key="7">
    <source>
        <dbReference type="ARBA" id="ARBA00023125"/>
    </source>
</evidence>
<dbReference type="InterPro" id="IPR033599">
    <property type="entry name" value="TAF1B/Rrn7"/>
</dbReference>
<dbReference type="GO" id="GO:0070860">
    <property type="term" value="C:RNA polymerase I core factor complex"/>
    <property type="evidence" value="ECO:0007669"/>
    <property type="project" value="InterPro"/>
</dbReference>
<proteinExistence type="inferred from homology"/>
<protein>
    <recommendedName>
        <fullName evidence="11">Rrn7/TAF1B C-terminal cyclin domain-containing protein</fullName>
    </recommendedName>
</protein>
<dbReference type="GO" id="GO:0001164">
    <property type="term" value="F:RNA polymerase I core promoter sequence-specific DNA binding"/>
    <property type="evidence" value="ECO:0007669"/>
    <property type="project" value="InterPro"/>
</dbReference>
<evidence type="ECO:0000313" key="13">
    <source>
        <dbReference type="Proteomes" id="UP001208570"/>
    </source>
</evidence>
<name>A0AAD9K083_9ANNE</name>
<dbReference type="PANTHER" id="PTHR31576">
    <property type="entry name" value="TATA BOX-BINDING PROTEIN-ASSOCIATED FACTOR RNA POLYMERASE I SUBUNIT B"/>
    <property type="match status" value="1"/>
</dbReference>
<evidence type="ECO:0000256" key="3">
    <source>
        <dbReference type="ARBA" id="ARBA00022723"/>
    </source>
</evidence>
<dbReference type="GO" id="GO:0008270">
    <property type="term" value="F:zinc ion binding"/>
    <property type="evidence" value="ECO:0007669"/>
    <property type="project" value="UniProtKB-KW"/>
</dbReference>
<keyword evidence="7" id="KW-0238">DNA-binding</keyword>
<dbReference type="EMBL" id="JAODUP010000098">
    <property type="protein sequence ID" value="KAK2162466.1"/>
    <property type="molecule type" value="Genomic_DNA"/>
</dbReference>
<comment type="caution">
    <text evidence="12">The sequence shown here is derived from an EMBL/GenBank/DDBJ whole genome shotgun (WGS) entry which is preliminary data.</text>
</comment>
<comment type="subcellular location">
    <subcellularLocation>
        <location evidence="1">Nucleus</location>
        <location evidence="1">Nucleolus</location>
    </subcellularLocation>
</comment>
<dbReference type="AlphaFoldDB" id="A0AAD9K083"/>
<accession>A0AAD9K083</accession>
<keyword evidence="5" id="KW-0862">Zinc</keyword>
<evidence type="ECO:0000259" key="11">
    <source>
        <dbReference type="Pfam" id="PF20645"/>
    </source>
</evidence>
<evidence type="ECO:0000256" key="4">
    <source>
        <dbReference type="ARBA" id="ARBA00022771"/>
    </source>
</evidence>
<keyword evidence="9" id="KW-0539">Nucleus</keyword>
<feature type="compositionally biased region" description="Basic and acidic residues" evidence="10">
    <location>
        <begin position="51"/>
        <end position="70"/>
    </location>
</feature>
<reference evidence="12" key="1">
    <citation type="journal article" date="2023" name="Mol. Biol. Evol.">
        <title>Third-Generation Sequencing Reveals the Adaptive Role of the Epigenome in Three Deep-Sea Polychaetes.</title>
        <authorList>
            <person name="Perez M."/>
            <person name="Aroh O."/>
            <person name="Sun Y."/>
            <person name="Lan Y."/>
            <person name="Juniper S.K."/>
            <person name="Young C.R."/>
            <person name="Angers B."/>
            <person name="Qian P.Y."/>
        </authorList>
    </citation>
    <scope>NUCLEOTIDE SEQUENCE</scope>
    <source>
        <strain evidence="12">P08H-3</strain>
    </source>
</reference>
<organism evidence="12 13">
    <name type="scientific">Paralvinella palmiformis</name>
    <dbReference type="NCBI Taxonomy" id="53620"/>
    <lineage>
        <taxon>Eukaryota</taxon>
        <taxon>Metazoa</taxon>
        <taxon>Spiralia</taxon>
        <taxon>Lophotrochozoa</taxon>
        <taxon>Annelida</taxon>
        <taxon>Polychaeta</taxon>
        <taxon>Sedentaria</taxon>
        <taxon>Canalipalpata</taxon>
        <taxon>Terebellida</taxon>
        <taxon>Terebelliformia</taxon>
        <taxon>Alvinellidae</taxon>
        <taxon>Paralvinella</taxon>
    </lineage>
</organism>
<dbReference type="PANTHER" id="PTHR31576:SF2">
    <property type="entry name" value="TATA BOX-BINDING PROTEIN-ASSOCIATED FACTOR RNA POLYMERASE I SUBUNIT B"/>
    <property type="match status" value="1"/>
</dbReference>
<feature type="region of interest" description="Disordered" evidence="10">
    <location>
        <begin position="48"/>
        <end position="73"/>
    </location>
</feature>
<evidence type="ECO:0000256" key="10">
    <source>
        <dbReference type="SAM" id="MobiDB-lite"/>
    </source>
</evidence>
<comment type="similarity">
    <text evidence="2">Belongs to the RRN7/TAF1B family.</text>
</comment>
<evidence type="ECO:0000256" key="2">
    <source>
        <dbReference type="ARBA" id="ARBA00006899"/>
    </source>
</evidence>
<dbReference type="GO" id="GO:0005668">
    <property type="term" value="C:RNA polymerase transcription factor SL1 complex"/>
    <property type="evidence" value="ECO:0007669"/>
    <property type="project" value="TreeGrafter"/>
</dbReference>
<dbReference type="Pfam" id="PF20645">
    <property type="entry name" value="Rrn7_cyclin_C"/>
    <property type="match status" value="1"/>
</dbReference>
<keyword evidence="13" id="KW-1185">Reference proteome</keyword>
<keyword evidence="8" id="KW-0804">Transcription</keyword>
<evidence type="ECO:0000256" key="5">
    <source>
        <dbReference type="ARBA" id="ARBA00022833"/>
    </source>
</evidence>
<gene>
    <name evidence="12" type="ORF">LSH36_98g05030</name>
</gene>
<keyword evidence="4" id="KW-0863">Zinc-finger</keyword>
<feature type="domain" description="Rrn7/TAF1B C-terminal cyclin" evidence="11">
    <location>
        <begin position="316"/>
        <end position="415"/>
    </location>
</feature>
<keyword evidence="3" id="KW-0479">Metal-binding</keyword>
<evidence type="ECO:0000313" key="12">
    <source>
        <dbReference type="EMBL" id="KAK2162466.1"/>
    </source>
</evidence>
<dbReference type="InterPro" id="IPR048538">
    <property type="entry name" value="Rrn7_cyclin_C"/>
</dbReference>
<dbReference type="GO" id="GO:0042790">
    <property type="term" value="P:nucleolar large rRNA transcription by RNA polymerase I"/>
    <property type="evidence" value="ECO:0007669"/>
    <property type="project" value="TreeGrafter"/>
</dbReference>
<dbReference type="Proteomes" id="UP001208570">
    <property type="component" value="Unassembled WGS sequence"/>
</dbReference>